<evidence type="ECO:0000313" key="5">
    <source>
        <dbReference type="EMBL" id="NVK76273.1"/>
    </source>
</evidence>
<dbReference type="Pfam" id="PF00392">
    <property type="entry name" value="GntR"/>
    <property type="match status" value="1"/>
</dbReference>
<dbReference type="InterPro" id="IPR036388">
    <property type="entry name" value="WH-like_DNA-bd_sf"/>
</dbReference>
<dbReference type="InterPro" id="IPR011711">
    <property type="entry name" value="GntR_C"/>
</dbReference>
<proteinExistence type="predicted"/>
<evidence type="ECO:0000259" key="4">
    <source>
        <dbReference type="PROSITE" id="PS50949"/>
    </source>
</evidence>
<keyword evidence="3" id="KW-0804">Transcription</keyword>
<dbReference type="Gene3D" id="1.10.10.10">
    <property type="entry name" value="Winged helix-like DNA-binding domain superfamily/Winged helix DNA-binding domain"/>
    <property type="match status" value="1"/>
</dbReference>
<dbReference type="GO" id="GO:0003700">
    <property type="term" value="F:DNA-binding transcription factor activity"/>
    <property type="evidence" value="ECO:0007669"/>
    <property type="project" value="InterPro"/>
</dbReference>
<protein>
    <submittedName>
        <fullName evidence="5">GntR family transcriptional regulator</fullName>
    </submittedName>
</protein>
<evidence type="ECO:0000313" key="6">
    <source>
        <dbReference type="Proteomes" id="UP000587462"/>
    </source>
</evidence>
<evidence type="ECO:0000256" key="3">
    <source>
        <dbReference type="ARBA" id="ARBA00023163"/>
    </source>
</evidence>
<dbReference type="PANTHER" id="PTHR43537:SF45">
    <property type="entry name" value="GNTR FAMILY REGULATORY PROTEIN"/>
    <property type="match status" value="1"/>
</dbReference>
<dbReference type="SMART" id="SM00895">
    <property type="entry name" value="FCD"/>
    <property type="match status" value="1"/>
</dbReference>
<organism evidence="5 6">
    <name type="scientific">Streptomyces morookaense</name>
    <name type="common">Streptoverticillium morookaense</name>
    <dbReference type="NCBI Taxonomy" id="1970"/>
    <lineage>
        <taxon>Bacteria</taxon>
        <taxon>Bacillati</taxon>
        <taxon>Actinomycetota</taxon>
        <taxon>Actinomycetes</taxon>
        <taxon>Kitasatosporales</taxon>
        <taxon>Streptomycetaceae</taxon>
        <taxon>Streptomyces</taxon>
    </lineage>
</organism>
<dbReference type="InterPro" id="IPR036390">
    <property type="entry name" value="WH_DNA-bd_sf"/>
</dbReference>
<dbReference type="RefSeq" id="WP_171078071.1">
    <property type="nucleotide sequence ID" value="NZ_BNBU01000007.1"/>
</dbReference>
<comment type="caution">
    <text evidence="5">The sequence shown here is derived from an EMBL/GenBank/DDBJ whole genome shotgun (WGS) entry which is preliminary data.</text>
</comment>
<keyword evidence="2" id="KW-0238">DNA-binding</keyword>
<dbReference type="InterPro" id="IPR000524">
    <property type="entry name" value="Tscrpt_reg_HTH_GntR"/>
</dbReference>
<dbReference type="SUPFAM" id="SSF48008">
    <property type="entry name" value="GntR ligand-binding domain-like"/>
    <property type="match status" value="1"/>
</dbReference>
<dbReference type="PANTHER" id="PTHR43537">
    <property type="entry name" value="TRANSCRIPTIONAL REGULATOR, GNTR FAMILY"/>
    <property type="match status" value="1"/>
</dbReference>
<dbReference type="GO" id="GO:0003677">
    <property type="term" value="F:DNA binding"/>
    <property type="evidence" value="ECO:0007669"/>
    <property type="project" value="UniProtKB-KW"/>
</dbReference>
<dbReference type="EMBL" id="JABBXF010000002">
    <property type="protein sequence ID" value="NVK76273.1"/>
    <property type="molecule type" value="Genomic_DNA"/>
</dbReference>
<reference evidence="5 6" key="1">
    <citation type="submission" date="2020-04" db="EMBL/GenBank/DDBJ databases">
        <title>Draft Genome Sequence of Streptomyces morookaense DSM 40503, an 8-azaguanine-producing strain.</title>
        <authorList>
            <person name="Qi J."/>
            <person name="Gao J.-M."/>
        </authorList>
    </citation>
    <scope>NUCLEOTIDE SEQUENCE [LARGE SCALE GENOMIC DNA]</scope>
    <source>
        <strain evidence="5 6">DSM 40503</strain>
    </source>
</reference>
<gene>
    <name evidence="5" type="ORF">HG542_01205</name>
</gene>
<dbReference type="InterPro" id="IPR008920">
    <property type="entry name" value="TF_FadR/GntR_C"/>
</dbReference>
<evidence type="ECO:0000256" key="1">
    <source>
        <dbReference type="ARBA" id="ARBA00023015"/>
    </source>
</evidence>
<keyword evidence="1" id="KW-0805">Transcription regulation</keyword>
<dbReference type="SMART" id="SM00345">
    <property type="entry name" value="HTH_GNTR"/>
    <property type="match status" value="1"/>
</dbReference>
<dbReference type="Proteomes" id="UP000587462">
    <property type="component" value="Unassembled WGS sequence"/>
</dbReference>
<dbReference type="Pfam" id="PF07729">
    <property type="entry name" value="FCD"/>
    <property type="match status" value="1"/>
</dbReference>
<evidence type="ECO:0000256" key="2">
    <source>
        <dbReference type="ARBA" id="ARBA00023125"/>
    </source>
</evidence>
<dbReference type="Gene3D" id="1.20.120.530">
    <property type="entry name" value="GntR ligand-binding domain-like"/>
    <property type="match status" value="1"/>
</dbReference>
<dbReference type="AlphaFoldDB" id="A0A7Y7AZK3"/>
<dbReference type="SUPFAM" id="SSF46785">
    <property type="entry name" value="Winged helix' DNA-binding domain"/>
    <property type="match status" value="1"/>
</dbReference>
<dbReference type="CDD" id="cd07377">
    <property type="entry name" value="WHTH_GntR"/>
    <property type="match status" value="1"/>
</dbReference>
<feature type="domain" description="HTH gntR-type" evidence="4">
    <location>
        <begin position="44"/>
        <end position="111"/>
    </location>
</feature>
<keyword evidence="6" id="KW-1185">Reference proteome</keyword>
<name>A0A7Y7AZK3_STRMO</name>
<sequence length="233" mass="24796">MEQGRPHAAVPAQADARGEHVHEAIHEAAHEAYERPARRAPQRYSVRGQVLDALRKALVSGELVPGEVYSGPVLGERFGVSATPVREAMQQLALEGAVEVVPNRGFRVASRTDRDLAELAEVRALLEIPAVLRLAGAAPAGCWAGLRPLAERAAAVAVCGDRAAYAEADRAFHGALLALAGNRQLVLVAEGVQRRVPATDLTRDAAEHLVLLDALASGDVGRVEDVLRRHVHG</sequence>
<accession>A0A7Y7AZK3</accession>
<dbReference type="PROSITE" id="PS50949">
    <property type="entry name" value="HTH_GNTR"/>
    <property type="match status" value="1"/>
</dbReference>